<dbReference type="Gene3D" id="3.40.50.2000">
    <property type="entry name" value="Glycogen Phosphorylase B"/>
    <property type="match status" value="1"/>
</dbReference>
<organism evidence="4 5">
    <name type="scientific">Solimonas aquatica</name>
    <dbReference type="NCBI Taxonomy" id="489703"/>
    <lineage>
        <taxon>Bacteria</taxon>
        <taxon>Pseudomonadati</taxon>
        <taxon>Pseudomonadota</taxon>
        <taxon>Gammaproteobacteria</taxon>
        <taxon>Nevskiales</taxon>
        <taxon>Nevskiaceae</taxon>
        <taxon>Solimonas</taxon>
    </lineage>
</organism>
<dbReference type="AlphaFoldDB" id="A0A1H9CK72"/>
<dbReference type="PANTHER" id="PTHR30160">
    <property type="entry name" value="TETRAACYLDISACCHARIDE 4'-KINASE-RELATED"/>
    <property type="match status" value="1"/>
</dbReference>
<protein>
    <submittedName>
        <fullName evidence="4">ADP-heptose:LPS heptosyltransferase</fullName>
    </submittedName>
</protein>
<evidence type="ECO:0000256" key="1">
    <source>
        <dbReference type="ARBA" id="ARBA00022676"/>
    </source>
</evidence>
<dbReference type="InterPro" id="IPR051199">
    <property type="entry name" value="LPS_LOS_Heptosyltrfase"/>
</dbReference>
<dbReference type="Proteomes" id="UP000199233">
    <property type="component" value="Unassembled WGS sequence"/>
</dbReference>
<evidence type="ECO:0000313" key="4">
    <source>
        <dbReference type="EMBL" id="SEQ01620.1"/>
    </source>
</evidence>
<dbReference type="InterPro" id="IPR002201">
    <property type="entry name" value="Glyco_trans_9"/>
</dbReference>
<proteinExistence type="predicted"/>
<reference evidence="4 5" key="1">
    <citation type="submission" date="2016-10" db="EMBL/GenBank/DDBJ databases">
        <authorList>
            <person name="de Groot N.N."/>
        </authorList>
    </citation>
    <scope>NUCLEOTIDE SEQUENCE [LARGE SCALE GENOMIC DNA]</scope>
    <source>
        <strain evidence="4 5">DSM 25927</strain>
    </source>
</reference>
<dbReference type="SUPFAM" id="SSF53756">
    <property type="entry name" value="UDP-Glycosyltransferase/glycogen phosphorylase"/>
    <property type="match status" value="1"/>
</dbReference>
<feature type="compositionally biased region" description="Polar residues" evidence="3">
    <location>
        <begin position="356"/>
        <end position="366"/>
    </location>
</feature>
<dbReference type="Pfam" id="PF01075">
    <property type="entry name" value="Glyco_transf_9"/>
    <property type="match status" value="1"/>
</dbReference>
<evidence type="ECO:0000256" key="2">
    <source>
        <dbReference type="ARBA" id="ARBA00022679"/>
    </source>
</evidence>
<dbReference type="GO" id="GO:0005829">
    <property type="term" value="C:cytosol"/>
    <property type="evidence" value="ECO:0007669"/>
    <property type="project" value="TreeGrafter"/>
</dbReference>
<dbReference type="GO" id="GO:0009244">
    <property type="term" value="P:lipopolysaccharide core region biosynthetic process"/>
    <property type="evidence" value="ECO:0007669"/>
    <property type="project" value="TreeGrafter"/>
</dbReference>
<dbReference type="GO" id="GO:0008713">
    <property type="term" value="F:ADP-heptose-lipopolysaccharide heptosyltransferase activity"/>
    <property type="evidence" value="ECO:0007669"/>
    <property type="project" value="TreeGrafter"/>
</dbReference>
<evidence type="ECO:0000256" key="3">
    <source>
        <dbReference type="SAM" id="MobiDB-lite"/>
    </source>
</evidence>
<dbReference type="STRING" id="489703.SAMN04488038_10383"/>
<keyword evidence="2 4" id="KW-0808">Transferase</keyword>
<name>A0A1H9CK72_9GAMM</name>
<evidence type="ECO:0000313" key="5">
    <source>
        <dbReference type="Proteomes" id="UP000199233"/>
    </source>
</evidence>
<sequence>MPVEPLAEDTGDVTVAVCVTGGLGDFLIVARLLRDLCAISSRIKIELFVPTAAPAAWAFEPVSQIKGIYSEMFFHHALPGYDCALVINQMAFYYAEHVKYARIKQRLPQLLQLLETLGKNRGPWEPYIQSHPYLDGAMAHRAVVLGENRYSLLHRLFGLNYGGHLLALRIDESVANTVKDRFSSWITVSNGFDAAFKVRGHRATKCYPQSSWVRVLDIVKRQRPDVGIVQVGGKTSELIRGVDVNLIGKTSLAQAAALIKYGMLHVDNEGGLVHVAASLGRRALVLFGPTSKPYFSYEGNINLDSGFCGGCWWSTRNWMEACPREYETPVCLDRLAPEVVAEQILQALDELEENDSNASEGPSTQRDTAEAGT</sequence>
<accession>A0A1H9CK72</accession>
<gene>
    <name evidence="4" type="ORF">SAMN04488038_10383</name>
</gene>
<keyword evidence="1" id="KW-0328">Glycosyltransferase</keyword>
<dbReference type="EMBL" id="FOFS01000003">
    <property type="protein sequence ID" value="SEQ01620.1"/>
    <property type="molecule type" value="Genomic_DNA"/>
</dbReference>
<feature type="region of interest" description="Disordered" evidence="3">
    <location>
        <begin position="350"/>
        <end position="373"/>
    </location>
</feature>
<keyword evidence="5" id="KW-1185">Reference proteome</keyword>